<reference evidence="8" key="1">
    <citation type="journal article" date="2018" name="Nat. Microbiol.">
        <title>Leveraging single-cell genomics to expand the fungal tree of life.</title>
        <authorList>
            <person name="Ahrendt S.R."/>
            <person name="Quandt C.A."/>
            <person name="Ciobanu D."/>
            <person name="Clum A."/>
            <person name="Salamov A."/>
            <person name="Andreopoulos B."/>
            <person name="Cheng J.F."/>
            <person name="Woyke T."/>
            <person name="Pelin A."/>
            <person name="Henrissat B."/>
            <person name="Reynolds N.K."/>
            <person name="Benny G.L."/>
            <person name="Smith M.E."/>
            <person name="James T.Y."/>
            <person name="Grigoriev I.V."/>
        </authorList>
    </citation>
    <scope>NUCLEOTIDE SEQUENCE [LARGE SCALE GENOMIC DNA]</scope>
    <source>
        <strain evidence="8">RSA 1356</strain>
    </source>
</reference>
<dbReference type="InterPro" id="IPR045851">
    <property type="entry name" value="AMP-bd_C_sf"/>
</dbReference>
<dbReference type="FunFam" id="3.30.300.30:FF:000007">
    <property type="entry name" value="4-coumarate--CoA ligase 2"/>
    <property type="match status" value="1"/>
</dbReference>
<organism evidence="7 8">
    <name type="scientific">Thamnocephalis sphaerospora</name>
    <dbReference type="NCBI Taxonomy" id="78915"/>
    <lineage>
        <taxon>Eukaryota</taxon>
        <taxon>Fungi</taxon>
        <taxon>Fungi incertae sedis</taxon>
        <taxon>Zoopagomycota</taxon>
        <taxon>Zoopagomycotina</taxon>
        <taxon>Zoopagomycetes</taxon>
        <taxon>Zoopagales</taxon>
        <taxon>Sigmoideomycetaceae</taxon>
        <taxon>Thamnocephalis</taxon>
    </lineage>
</organism>
<sequence>MVYKSHIPDIPIPTEDIYHYIFELPERQSQQDVEIFIDADTGRTTTVAQLRRNTRRFAGALQTKVGAKRGQIVAMCAPNSIDFPIATLGTLAAGLIVTTSNPAFHLDELTEQFKDSRPNYIVADYTALEKVKAAAAVIGIPDEHIFVIGAPDGRTTMPVFEGHTTLYGLLDGAPEDAPLVRLTPEEQAVTTAFICYSSGTTGKPKGVQITHRNTVANFCQYMAAERSWWDQLPTQDMLIGVLPFFHIYGLHVLIHVPILRRAPIVVMRRFQIPQFFELIQRYRVTFIFAVPPICLALAKHPLVEQYDMSSLREVICGAAPLGTEIAVAVRERLNVVVRQGLGMTEVSPLSHILSATEVVDGSSGQLLPNITAKVIDEEGNEVAPGEAGEMCVRGPNIMKGYLNKPEETAAMIDADGYLHTGDVVRVDENGHFFVVDRIKELIKYKGFQVAPAELEALIQTHDAVADAAVIQVQCPEQATELPKAYVALKATHQDTTTAQQIMDYVTERVAPYKKLRGGVEFIDVIPRSPSGKILRRLLRDREQAAAKAQ</sequence>
<dbReference type="PROSITE" id="PS00455">
    <property type="entry name" value="AMP_BINDING"/>
    <property type="match status" value="1"/>
</dbReference>
<dbReference type="Gene3D" id="3.30.300.30">
    <property type="match status" value="1"/>
</dbReference>
<dbReference type="InterPro" id="IPR000873">
    <property type="entry name" value="AMP-dep_synth/lig_dom"/>
</dbReference>
<dbReference type="STRING" id="78915.A0A4P9XRX2"/>
<keyword evidence="4" id="KW-0067">ATP-binding</keyword>
<accession>A0A4P9XRX2</accession>
<gene>
    <name evidence="7" type="ORF">THASP1DRAFT_15061</name>
</gene>
<feature type="domain" description="AMP-binding enzyme C-terminal" evidence="6">
    <location>
        <begin position="453"/>
        <end position="532"/>
    </location>
</feature>
<dbReference type="Pfam" id="PF13193">
    <property type="entry name" value="AMP-binding_C"/>
    <property type="match status" value="1"/>
</dbReference>
<keyword evidence="3" id="KW-0547">Nucleotide-binding</keyword>
<protein>
    <recommendedName>
        <fullName evidence="9">4-coumarate-CoA ligase</fullName>
    </recommendedName>
</protein>
<name>A0A4P9XRX2_9FUNG</name>
<dbReference type="Pfam" id="PF00501">
    <property type="entry name" value="AMP-binding"/>
    <property type="match status" value="1"/>
</dbReference>
<evidence type="ECO:0000313" key="7">
    <source>
        <dbReference type="EMBL" id="RKP08854.1"/>
    </source>
</evidence>
<comment type="similarity">
    <text evidence="1">Belongs to the ATP-dependent AMP-binding enzyme family.</text>
</comment>
<dbReference type="AlphaFoldDB" id="A0A4P9XRX2"/>
<evidence type="ECO:0000259" key="5">
    <source>
        <dbReference type="Pfam" id="PF00501"/>
    </source>
</evidence>
<dbReference type="InterPro" id="IPR042099">
    <property type="entry name" value="ANL_N_sf"/>
</dbReference>
<evidence type="ECO:0000256" key="3">
    <source>
        <dbReference type="ARBA" id="ARBA00022741"/>
    </source>
</evidence>
<dbReference type="EMBL" id="KZ992564">
    <property type="protein sequence ID" value="RKP08854.1"/>
    <property type="molecule type" value="Genomic_DNA"/>
</dbReference>
<keyword evidence="8" id="KW-1185">Reference proteome</keyword>
<evidence type="ECO:0000256" key="2">
    <source>
        <dbReference type="ARBA" id="ARBA00022598"/>
    </source>
</evidence>
<dbReference type="PANTHER" id="PTHR24096:SF149">
    <property type="entry name" value="AMP-BINDING DOMAIN-CONTAINING PROTEIN-RELATED"/>
    <property type="match status" value="1"/>
</dbReference>
<feature type="domain" description="AMP-dependent synthetase/ligase" evidence="5">
    <location>
        <begin position="30"/>
        <end position="402"/>
    </location>
</feature>
<dbReference type="InterPro" id="IPR025110">
    <property type="entry name" value="AMP-bd_C"/>
</dbReference>
<dbReference type="Gene3D" id="3.40.50.12780">
    <property type="entry name" value="N-terminal domain of ligase-like"/>
    <property type="match status" value="1"/>
</dbReference>
<dbReference type="GO" id="GO:0005524">
    <property type="term" value="F:ATP binding"/>
    <property type="evidence" value="ECO:0007669"/>
    <property type="project" value="UniProtKB-KW"/>
</dbReference>
<dbReference type="CDD" id="cd05911">
    <property type="entry name" value="Firefly_Luc_like"/>
    <property type="match status" value="1"/>
</dbReference>
<evidence type="ECO:0000313" key="8">
    <source>
        <dbReference type="Proteomes" id="UP000271241"/>
    </source>
</evidence>
<evidence type="ECO:0000256" key="1">
    <source>
        <dbReference type="ARBA" id="ARBA00006432"/>
    </source>
</evidence>
<dbReference type="Proteomes" id="UP000271241">
    <property type="component" value="Unassembled WGS sequence"/>
</dbReference>
<dbReference type="InterPro" id="IPR020845">
    <property type="entry name" value="AMP-binding_CS"/>
</dbReference>
<dbReference type="OrthoDB" id="1898221at2759"/>
<dbReference type="SUPFAM" id="SSF56801">
    <property type="entry name" value="Acetyl-CoA synthetase-like"/>
    <property type="match status" value="1"/>
</dbReference>
<keyword evidence="2" id="KW-0436">Ligase</keyword>
<dbReference type="GO" id="GO:0016405">
    <property type="term" value="F:CoA-ligase activity"/>
    <property type="evidence" value="ECO:0007669"/>
    <property type="project" value="TreeGrafter"/>
</dbReference>
<dbReference type="PANTHER" id="PTHR24096">
    <property type="entry name" value="LONG-CHAIN-FATTY-ACID--COA LIGASE"/>
    <property type="match status" value="1"/>
</dbReference>
<evidence type="ECO:0000256" key="4">
    <source>
        <dbReference type="ARBA" id="ARBA00022840"/>
    </source>
</evidence>
<evidence type="ECO:0000259" key="6">
    <source>
        <dbReference type="Pfam" id="PF13193"/>
    </source>
</evidence>
<dbReference type="FunFam" id="3.40.50.12780:FF:000003">
    <property type="entry name" value="Long-chain-fatty-acid--CoA ligase FadD"/>
    <property type="match status" value="1"/>
</dbReference>
<proteinExistence type="inferred from homology"/>
<evidence type="ECO:0008006" key="9">
    <source>
        <dbReference type="Google" id="ProtNLM"/>
    </source>
</evidence>